<evidence type="ECO:0000313" key="1">
    <source>
        <dbReference type="EMBL" id="KAG5532242.1"/>
    </source>
</evidence>
<protein>
    <submittedName>
        <fullName evidence="1">Uncharacterized protein</fullName>
    </submittedName>
</protein>
<gene>
    <name evidence="1" type="ORF">RHGRI_026765</name>
</gene>
<sequence>MGKAAVCVAAALRAVGQGEDGRSPMHACKGILVRNGVVIFNSYGTAFLVEQNIAATNAHTCSKQFEIRFRGLSRGYHWIKAAVYGRFSDQETPFRLTILAVNTQTDTCLLGLPRGMMDPELHFCAKLCLEMPLLGQSLFFIGNPGIPFCIKRGMFSCVRTPKELLLAGLRFTAMKVDALEFEGVAPPVFDRFRRVFAMVFGGNSLVDEDPGALSMYAFPAFHIKQLLDWIKGSHRSVFVFNDGYDEEYDDFL</sequence>
<dbReference type="EMBL" id="JACTNZ010000009">
    <property type="protein sequence ID" value="KAG5532242.1"/>
    <property type="molecule type" value="Genomic_DNA"/>
</dbReference>
<accession>A0AAV6ITV0</accession>
<name>A0AAV6ITV0_9ERIC</name>
<proteinExistence type="predicted"/>
<comment type="caution">
    <text evidence="1">The sequence shown here is derived from an EMBL/GenBank/DDBJ whole genome shotgun (WGS) entry which is preliminary data.</text>
</comment>
<reference evidence="1" key="1">
    <citation type="submission" date="2020-08" db="EMBL/GenBank/DDBJ databases">
        <title>Plant Genome Project.</title>
        <authorList>
            <person name="Zhang R.-G."/>
        </authorList>
    </citation>
    <scope>NUCLEOTIDE SEQUENCE</scope>
    <source>
        <strain evidence="1">WSP0</strain>
        <tissue evidence="1">Leaf</tissue>
    </source>
</reference>
<evidence type="ECO:0000313" key="2">
    <source>
        <dbReference type="Proteomes" id="UP000823749"/>
    </source>
</evidence>
<keyword evidence="2" id="KW-1185">Reference proteome</keyword>
<dbReference type="InterPro" id="IPR009003">
    <property type="entry name" value="Peptidase_S1_PA"/>
</dbReference>
<dbReference type="Proteomes" id="UP000823749">
    <property type="component" value="Chromosome 9"/>
</dbReference>
<organism evidence="1 2">
    <name type="scientific">Rhododendron griersonianum</name>
    <dbReference type="NCBI Taxonomy" id="479676"/>
    <lineage>
        <taxon>Eukaryota</taxon>
        <taxon>Viridiplantae</taxon>
        <taxon>Streptophyta</taxon>
        <taxon>Embryophyta</taxon>
        <taxon>Tracheophyta</taxon>
        <taxon>Spermatophyta</taxon>
        <taxon>Magnoliopsida</taxon>
        <taxon>eudicotyledons</taxon>
        <taxon>Gunneridae</taxon>
        <taxon>Pentapetalae</taxon>
        <taxon>asterids</taxon>
        <taxon>Ericales</taxon>
        <taxon>Ericaceae</taxon>
        <taxon>Ericoideae</taxon>
        <taxon>Rhodoreae</taxon>
        <taxon>Rhododendron</taxon>
    </lineage>
</organism>
<dbReference type="SUPFAM" id="SSF50494">
    <property type="entry name" value="Trypsin-like serine proteases"/>
    <property type="match status" value="1"/>
</dbReference>
<dbReference type="AlphaFoldDB" id="A0AAV6ITV0"/>